<dbReference type="EMBL" id="CAMXCT020001101">
    <property type="protein sequence ID" value="CAL1140014.1"/>
    <property type="molecule type" value="Genomic_DNA"/>
</dbReference>
<sequence>MAVTLAEMQEGRACAAFDVDYDKTYMNILSPEGYSHALYQVLRLERGSSLTLAPVCSSFVWVSRGTTKRSSSCPEGDPSVRCVQEGQPFIEGIYDFKPVRLPAKPKLALVKKYVDSKGINRVKGSRHLKGSQSYTPQFGRALARLRTRHQAEVQKKAAAFLQAAGRQRQPRKMSSDFSSWVKKANLNPGHAVSGDPPKTRVSGKSKPVANARVSPSTASTATSSQKSFVYKTPSDKGTAALKSPPEVKKTRKGDMEKKDTKAKKDDKRKAEKKTREEKKGQARRDDDGIVDQMVKKNAESELKVESRGAKRKSEAEAKERKAKAAKTEKAEKVEKKEKRSEQKTPGGKKEHQKEKTGKKDKKEKKEKKEKKDKQCRKESKEGQSTAAAAKERKEKKEKKEKPGADEDIDQLIAEVEAMTEEKTDEKEEEEEEVEDAGEEEEGEDDEDGEDQAESEAEGEEEEEEEDDSQDIEDLLGELDAKYSPTGDQSDLEGLEDSQNSHGGSEPNTSDLDSSDELSSNSSAHGDDAGAPAVPRPEDGAIVPVTPADHRPGVTNKKEWDTFSREILSKKKFPVKLTEHLQRDKVEVFNIWLQNGKDLHEVALHIERKAQTVNRVGSGREGTKLRDLEAKYPKEKAQKLAALLKSRGLWHWDPDFPNDEEEIYYYAGKGKTVSQENVTKESVALKGVTNPDQATLADLTGEAGPLAAGALPHLEAGQADGDKNTWEAVTSSALAKRKATKPNTEPAQPVVPKTLEEN</sequence>
<feature type="compositionally biased region" description="Acidic residues" evidence="1">
    <location>
        <begin position="426"/>
        <end position="476"/>
    </location>
</feature>
<feature type="compositionally biased region" description="Low complexity" evidence="1">
    <location>
        <begin position="214"/>
        <end position="224"/>
    </location>
</feature>
<reference evidence="2" key="1">
    <citation type="submission" date="2022-10" db="EMBL/GenBank/DDBJ databases">
        <authorList>
            <person name="Chen Y."/>
            <person name="Dougan E. K."/>
            <person name="Chan C."/>
            <person name="Rhodes N."/>
            <person name="Thang M."/>
        </authorList>
    </citation>
    <scope>NUCLEOTIDE SEQUENCE</scope>
</reference>
<organism evidence="2">
    <name type="scientific">Cladocopium goreaui</name>
    <dbReference type="NCBI Taxonomy" id="2562237"/>
    <lineage>
        <taxon>Eukaryota</taxon>
        <taxon>Sar</taxon>
        <taxon>Alveolata</taxon>
        <taxon>Dinophyceae</taxon>
        <taxon>Suessiales</taxon>
        <taxon>Symbiodiniaceae</taxon>
        <taxon>Cladocopium</taxon>
    </lineage>
</organism>
<proteinExistence type="predicted"/>
<feature type="compositionally biased region" description="Basic residues" evidence="1">
    <location>
        <begin position="358"/>
        <end position="368"/>
    </location>
</feature>
<reference evidence="3 4" key="2">
    <citation type="submission" date="2024-05" db="EMBL/GenBank/DDBJ databases">
        <authorList>
            <person name="Chen Y."/>
            <person name="Shah S."/>
            <person name="Dougan E. K."/>
            <person name="Thang M."/>
            <person name="Chan C."/>
        </authorList>
    </citation>
    <scope>NUCLEOTIDE SEQUENCE [LARGE SCALE GENOMIC DNA]</scope>
</reference>
<comment type="caution">
    <text evidence="2">The sequence shown here is derived from an EMBL/GenBank/DDBJ whole genome shotgun (WGS) entry which is preliminary data.</text>
</comment>
<protein>
    <submittedName>
        <fullName evidence="3">Dynein heavy chain-like protein 2</fullName>
    </submittedName>
</protein>
<feature type="compositionally biased region" description="Basic and acidic residues" evidence="1">
    <location>
        <begin position="325"/>
        <end position="357"/>
    </location>
</feature>
<feature type="compositionally biased region" description="Basic and acidic residues" evidence="1">
    <location>
        <begin position="389"/>
        <end position="404"/>
    </location>
</feature>
<evidence type="ECO:0000313" key="4">
    <source>
        <dbReference type="Proteomes" id="UP001152797"/>
    </source>
</evidence>
<evidence type="ECO:0000313" key="2">
    <source>
        <dbReference type="EMBL" id="CAI3986639.1"/>
    </source>
</evidence>
<feature type="compositionally biased region" description="Basic and acidic residues" evidence="1">
    <location>
        <begin position="547"/>
        <end position="556"/>
    </location>
</feature>
<name>A0A9P1C7U8_9DINO</name>
<keyword evidence="4" id="KW-1185">Reference proteome</keyword>
<accession>A0A9P1C7U8</accession>
<dbReference type="AlphaFoldDB" id="A0A9P1C7U8"/>
<feature type="region of interest" description="Disordered" evidence="1">
    <location>
        <begin position="185"/>
        <end position="556"/>
    </location>
</feature>
<dbReference type="Proteomes" id="UP001152797">
    <property type="component" value="Unassembled WGS sequence"/>
</dbReference>
<evidence type="ECO:0000256" key="1">
    <source>
        <dbReference type="SAM" id="MobiDB-lite"/>
    </source>
</evidence>
<feature type="compositionally biased region" description="Basic and acidic residues" evidence="1">
    <location>
        <begin position="245"/>
        <end position="319"/>
    </location>
</feature>
<feature type="compositionally biased region" description="Polar residues" evidence="1">
    <location>
        <begin position="496"/>
        <end position="508"/>
    </location>
</feature>
<feature type="region of interest" description="Disordered" evidence="1">
    <location>
        <begin position="731"/>
        <end position="757"/>
    </location>
</feature>
<evidence type="ECO:0000313" key="3">
    <source>
        <dbReference type="EMBL" id="CAL4773951.1"/>
    </source>
</evidence>
<feature type="compositionally biased region" description="Basic and acidic residues" evidence="1">
    <location>
        <begin position="369"/>
        <end position="381"/>
    </location>
</feature>
<dbReference type="EMBL" id="CAMXCT010001101">
    <property type="protein sequence ID" value="CAI3986639.1"/>
    <property type="molecule type" value="Genomic_DNA"/>
</dbReference>
<gene>
    <name evidence="2" type="ORF">C1SCF055_LOCUS13981</name>
</gene>
<dbReference type="EMBL" id="CAMXCT030001101">
    <property type="protein sequence ID" value="CAL4773951.1"/>
    <property type="molecule type" value="Genomic_DNA"/>
</dbReference>